<evidence type="ECO:0000259" key="3">
    <source>
        <dbReference type="Pfam" id="PF24476"/>
    </source>
</evidence>
<dbReference type="VEuPathDB" id="FungiDB:PV07_03366"/>
<proteinExistence type="predicted"/>
<feature type="chain" id="PRO_5002239872" description="DUF7580 domain-containing protein" evidence="2">
    <location>
        <begin position="19"/>
        <end position="595"/>
    </location>
</feature>
<dbReference type="InterPro" id="IPR056002">
    <property type="entry name" value="DUF7580"/>
</dbReference>
<dbReference type="Proteomes" id="UP000054466">
    <property type="component" value="Unassembled WGS sequence"/>
</dbReference>
<protein>
    <recommendedName>
        <fullName evidence="3">DUF7580 domain-containing protein</fullName>
    </recommendedName>
</protein>
<feature type="domain" description="DUF7580" evidence="3">
    <location>
        <begin position="410"/>
        <end position="583"/>
    </location>
</feature>
<feature type="region of interest" description="Disordered" evidence="1">
    <location>
        <begin position="279"/>
        <end position="301"/>
    </location>
</feature>
<dbReference type="OrthoDB" id="4160356at2759"/>
<organism evidence="4 5">
    <name type="scientific">Cladophialophora immunda</name>
    <dbReference type="NCBI Taxonomy" id="569365"/>
    <lineage>
        <taxon>Eukaryota</taxon>
        <taxon>Fungi</taxon>
        <taxon>Dikarya</taxon>
        <taxon>Ascomycota</taxon>
        <taxon>Pezizomycotina</taxon>
        <taxon>Eurotiomycetes</taxon>
        <taxon>Chaetothyriomycetidae</taxon>
        <taxon>Chaetothyriales</taxon>
        <taxon>Herpotrichiellaceae</taxon>
        <taxon>Cladophialophora</taxon>
    </lineage>
</organism>
<evidence type="ECO:0000313" key="5">
    <source>
        <dbReference type="Proteomes" id="UP000054466"/>
    </source>
</evidence>
<sequence length="595" mass="66057">MAEAIGLALAIAPLIISAAEHYSAAARCIKRYCRYKEGQEELVSVVGIQRTIYRKTVERLLAYDIGFGDELASEMLKNADHPRWQDEEIDTYFAERMADSSEALKTSIRLLDAQLKVLNFDQAENGSRPGFGEKLHFALSNAQIQETITNIRRYTKDFRTLIEQTTLPRARDAVSKPSWATRNRVAKLAAVKDAADSLYEALGQACTKHTTHHAHLSLGPAHGDSSHVRFTIAFRRTTLQSASCDSQSSELNHPTWLTIESLVTGTIHSAETGNLLAEVASRHKRPRQSSSPSEAVRKPKKLVKSVKFHPSTGPTAPPTMIATPPSPPESEILNFCAHSNLCNRLKRLVGQPLRSPQPCVGYLECSGKSKHLVYINSEVQTITASKGLALKPLRDVYTALRDVNRLGTGIPRHERITLAKQLALAVLQFHATPWLTNSIASEDVFLLGVDEHSLHMQTLANAPYVSVSIKGPHGPLAKRTTFPGRTLIRNRILFSLGIMLLELVYQAPLKALQKPADVDAHEAQNTDYYTADRARHDAASMLGPRYAEVVRKCIQCDFGHGSDLGKTKLQEAFHQDIICELEELEERFRKFAVTI</sequence>
<dbReference type="HOGENOM" id="CLU_026305_0_0_1"/>
<dbReference type="EMBL" id="KN847041">
    <property type="protein sequence ID" value="KIW31770.1"/>
    <property type="molecule type" value="Genomic_DNA"/>
</dbReference>
<keyword evidence="5" id="KW-1185">Reference proteome</keyword>
<dbReference type="Pfam" id="PF24476">
    <property type="entry name" value="DUF7580"/>
    <property type="match status" value="1"/>
</dbReference>
<evidence type="ECO:0000256" key="1">
    <source>
        <dbReference type="SAM" id="MobiDB-lite"/>
    </source>
</evidence>
<dbReference type="RefSeq" id="XP_016251986.1">
    <property type="nucleotide sequence ID" value="XM_016390084.1"/>
</dbReference>
<dbReference type="AlphaFoldDB" id="A0A0D2CP12"/>
<dbReference type="PANTHER" id="PTHR35186:SF4">
    <property type="entry name" value="PRION-INHIBITION AND PROPAGATION HELO DOMAIN-CONTAINING PROTEIN"/>
    <property type="match status" value="1"/>
</dbReference>
<gene>
    <name evidence="4" type="ORF">PV07_03366</name>
</gene>
<evidence type="ECO:0000256" key="2">
    <source>
        <dbReference type="SAM" id="SignalP"/>
    </source>
</evidence>
<accession>A0A0D2CP12</accession>
<keyword evidence="2" id="KW-0732">Signal</keyword>
<dbReference type="GeneID" id="27342560"/>
<reference evidence="4 5" key="1">
    <citation type="submission" date="2015-01" db="EMBL/GenBank/DDBJ databases">
        <title>The Genome Sequence of Cladophialophora immunda CBS83496.</title>
        <authorList>
            <consortium name="The Broad Institute Genomics Platform"/>
            <person name="Cuomo C."/>
            <person name="de Hoog S."/>
            <person name="Gorbushina A."/>
            <person name="Stielow B."/>
            <person name="Teixiera M."/>
            <person name="Abouelleil A."/>
            <person name="Chapman S.B."/>
            <person name="Priest M."/>
            <person name="Young S.K."/>
            <person name="Wortman J."/>
            <person name="Nusbaum C."/>
            <person name="Birren B."/>
        </authorList>
    </citation>
    <scope>NUCLEOTIDE SEQUENCE [LARGE SCALE GENOMIC DNA]</scope>
    <source>
        <strain evidence="4 5">CBS 83496</strain>
    </source>
</reference>
<feature type="signal peptide" evidence="2">
    <location>
        <begin position="1"/>
        <end position="18"/>
    </location>
</feature>
<dbReference type="STRING" id="569365.A0A0D2CP12"/>
<dbReference type="PANTHER" id="PTHR35186">
    <property type="entry name" value="ANK_REP_REGION DOMAIN-CONTAINING PROTEIN"/>
    <property type="match status" value="1"/>
</dbReference>
<name>A0A0D2CP12_9EURO</name>
<evidence type="ECO:0000313" key="4">
    <source>
        <dbReference type="EMBL" id="KIW31770.1"/>
    </source>
</evidence>